<evidence type="ECO:0000256" key="1">
    <source>
        <dbReference type="ARBA" id="ARBA00022679"/>
    </source>
</evidence>
<dbReference type="PANTHER" id="PTHR47320">
    <property type="entry name" value="BIFUNCTIONAL URIDYLYLTRANSFERASE/URIDYLYL-REMOVING ENZYME"/>
    <property type="match status" value="1"/>
</dbReference>
<evidence type="ECO:0000256" key="6">
    <source>
        <dbReference type="ARBA" id="ARBA00023268"/>
    </source>
</evidence>
<dbReference type="InterPro" id="IPR003607">
    <property type="entry name" value="HD/PDEase_dom"/>
</dbReference>
<dbReference type="RefSeq" id="WP_096672342.1">
    <property type="nucleotide sequence ID" value="NZ_OANS01000001.1"/>
</dbReference>
<dbReference type="InterPro" id="IPR013546">
    <property type="entry name" value="PII_UdlTrfase/GS_AdlTrfase"/>
</dbReference>
<dbReference type="InterPro" id="IPR002934">
    <property type="entry name" value="Polymerase_NTP_transf_dom"/>
</dbReference>
<comment type="catalytic activity">
    <reaction evidence="7">
        <text>[protein-PII]-L-tyrosine + UTP = [protein-PII]-uridylyl-L-tyrosine + diphosphate</text>
        <dbReference type="Rhea" id="RHEA:13673"/>
        <dbReference type="Rhea" id="RHEA-COMP:12147"/>
        <dbReference type="Rhea" id="RHEA-COMP:12148"/>
        <dbReference type="ChEBI" id="CHEBI:33019"/>
        <dbReference type="ChEBI" id="CHEBI:46398"/>
        <dbReference type="ChEBI" id="CHEBI:46858"/>
        <dbReference type="ChEBI" id="CHEBI:90602"/>
        <dbReference type="EC" id="2.7.7.59"/>
    </reaction>
</comment>
<dbReference type="InterPro" id="IPR045865">
    <property type="entry name" value="ACT-like_dom_sf"/>
</dbReference>
<dbReference type="EC" id="2.7.7.59" evidence="7"/>
<comment type="activity regulation">
    <text evidence="7">Uridylyltransferase (UTase) activity is inhibited by glutamine, while glutamine activates uridylyl-removing (UR) activity.</text>
</comment>
<dbReference type="InterPro" id="IPR043519">
    <property type="entry name" value="NT_sf"/>
</dbReference>
<dbReference type="Proteomes" id="UP000218069">
    <property type="component" value="Unassembled WGS sequence"/>
</dbReference>
<feature type="domain" description="ACT" evidence="8">
    <location>
        <begin position="798"/>
        <end position="867"/>
    </location>
</feature>
<feature type="region of interest" description="Uridylyltransferase" evidence="7">
    <location>
        <begin position="1"/>
        <end position="325"/>
    </location>
</feature>
<proteinExistence type="inferred from homology"/>
<dbReference type="GO" id="GO:0008081">
    <property type="term" value="F:phosphoric diester hydrolase activity"/>
    <property type="evidence" value="ECO:0007669"/>
    <property type="project" value="UniProtKB-UniRule"/>
</dbReference>
<dbReference type="PROSITE" id="PS51831">
    <property type="entry name" value="HD"/>
    <property type="match status" value="1"/>
</dbReference>
<keyword evidence="5 7" id="KW-0460">Magnesium</keyword>
<comment type="similarity">
    <text evidence="7">Belongs to the GlnD family.</text>
</comment>
<evidence type="ECO:0000256" key="5">
    <source>
        <dbReference type="ARBA" id="ARBA00022842"/>
    </source>
</evidence>
<dbReference type="CDD" id="cd04899">
    <property type="entry name" value="ACT_ACR-UUR-like_2"/>
    <property type="match status" value="1"/>
</dbReference>
<dbReference type="PROSITE" id="PS51671">
    <property type="entry name" value="ACT"/>
    <property type="match status" value="2"/>
</dbReference>
<comment type="function">
    <text evidence="7">Modifies, by uridylylation and deuridylylation, the PII regulatory proteins (GlnB and homologs), in response to the nitrogen status of the cell that GlnD senses through the glutamine level. Under low glutamine levels, catalyzes the conversion of the PII proteins and UTP to PII-UMP and PPi, while under higher glutamine levels, GlnD hydrolyzes PII-UMP to PII and UMP (deuridylylation). Thus, controls uridylylation state and activity of the PII proteins, and plays an important role in the regulation of nitrogen metabolism.</text>
</comment>
<dbReference type="GO" id="GO:0008773">
    <property type="term" value="F:[protein-PII] uridylyltransferase activity"/>
    <property type="evidence" value="ECO:0007669"/>
    <property type="project" value="UniProtKB-UniRule"/>
</dbReference>
<dbReference type="InterPro" id="IPR002912">
    <property type="entry name" value="ACT_dom"/>
</dbReference>
<evidence type="ECO:0000256" key="2">
    <source>
        <dbReference type="ARBA" id="ARBA00022695"/>
    </source>
</evidence>
<keyword evidence="4 7" id="KW-0378">Hydrolase</keyword>
<comment type="cofactor">
    <cofactor evidence="7">
        <name>Mg(2+)</name>
        <dbReference type="ChEBI" id="CHEBI:18420"/>
    </cofactor>
</comment>
<evidence type="ECO:0000259" key="8">
    <source>
        <dbReference type="PROSITE" id="PS51671"/>
    </source>
</evidence>
<dbReference type="CDD" id="cd00077">
    <property type="entry name" value="HDc"/>
    <property type="match status" value="1"/>
</dbReference>
<feature type="domain" description="HD" evidence="9">
    <location>
        <begin position="448"/>
        <end position="570"/>
    </location>
</feature>
<keyword evidence="3" id="KW-0677">Repeat</keyword>
<dbReference type="SUPFAM" id="SSF81301">
    <property type="entry name" value="Nucleotidyltransferase"/>
    <property type="match status" value="1"/>
</dbReference>
<comment type="domain">
    <text evidence="7">Has four distinct domains: an N-terminal nucleotidyltransferase (NT) domain responsible for UTase activity, a central HD domain that encodes UR activity, and two C-terminal ACT domains that seem to have a role in glutamine sensing.</text>
</comment>
<dbReference type="CDD" id="cd05401">
    <property type="entry name" value="NT_GlnE_GlnD_like"/>
    <property type="match status" value="1"/>
</dbReference>
<dbReference type="HAMAP" id="MF_00277">
    <property type="entry name" value="PII_uridylyl_transf"/>
    <property type="match status" value="1"/>
</dbReference>
<dbReference type="NCBIfam" id="TIGR01693">
    <property type="entry name" value="UTase_glnD"/>
    <property type="match status" value="1"/>
</dbReference>
<keyword evidence="11" id="KW-1185">Reference proteome</keyword>
<evidence type="ECO:0000256" key="3">
    <source>
        <dbReference type="ARBA" id="ARBA00022737"/>
    </source>
</evidence>
<evidence type="ECO:0000313" key="11">
    <source>
        <dbReference type="Proteomes" id="UP000218069"/>
    </source>
</evidence>
<dbReference type="SUPFAM" id="SSF55021">
    <property type="entry name" value="ACT-like"/>
    <property type="match status" value="2"/>
</dbReference>
<evidence type="ECO:0000259" key="9">
    <source>
        <dbReference type="PROSITE" id="PS51831"/>
    </source>
</evidence>
<dbReference type="InterPro" id="IPR006674">
    <property type="entry name" value="HD_domain"/>
</dbReference>
<dbReference type="OrthoDB" id="9758038at2"/>
<comment type="caution">
    <text evidence="7">Lacks conserved residue(s) required for the propagation of feature annotation.</text>
</comment>
<keyword evidence="6 7" id="KW-0511">Multifunctional enzyme</keyword>
<dbReference type="SUPFAM" id="SSF109604">
    <property type="entry name" value="HD-domain/PDEase-like"/>
    <property type="match status" value="1"/>
</dbReference>
<dbReference type="EC" id="3.1.4.-" evidence="7"/>
<comment type="catalytic activity">
    <reaction evidence="7">
        <text>[protein-PII]-uridylyl-L-tyrosine + H2O = [protein-PII]-L-tyrosine + UMP + H(+)</text>
        <dbReference type="Rhea" id="RHEA:48600"/>
        <dbReference type="Rhea" id="RHEA-COMP:12147"/>
        <dbReference type="Rhea" id="RHEA-COMP:12148"/>
        <dbReference type="ChEBI" id="CHEBI:15377"/>
        <dbReference type="ChEBI" id="CHEBI:15378"/>
        <dbReference type="ChEBI" id="CHEBI:46858"/>
        <dbReference type="ChEBI" id="CHEBI:57865"/>
        <dbReference type="ChEBI" id="CHEBI:90602"/>
    </reaction>
</comment>
<dbReference type="Gene3D" id="3.30.70.260">
    <property type="match status" value="1"/>
</dbReference>
<keyword evidence="1 7" id="KW-0808">Transferase</keyword>
<evidence type="ECO:0000313" key="10">
    <source>
        <dbReference type="EMBL" id="SNX28284.1"/>
    </source>
</evidence>
<dbReference type="Gene3D" id="1.10.3090.10">
    <property type="entry name" value="cca-adding enzyme, domain 2"/>
    <property type="match status" value="1"/>
</dbReference>
<accession>A0A240E033</accession>
<dbReference type="PIRSF" id="PIRSF006288">
    <property type="entry name" value="PII_uridyltransf"/>
    <property type="match status" value="1"/>
</dbReference>
<dbReference type="InterPro" id="IPR010043">
    <property type="entry name" value="UTase/UR"/>
</dbReference>
<protein>
    <recommendedName>
        <fullName evidence="7">Bifunctional uridylyltransferase/uridylyl-removing enzyme</fullName>
        <shortName evidence="7">UTase/UR</shortName>
    </recommendedName>
    <alternativeName>
        <fullName evidence="7">Bifunctional [protein-PII] modification enzyme</fullName>
    </alternativeName>
    <alternativeName>
        <fullName evidence="7">Bifunctional nitrogen sensor protein</fullName>
    </alternativeName>
    <domain>
        <recommendedName>
            <fullName evidence="7">[Protein-PII] uridylyltransferase</fullName>
            <shortName evidence="7">PII uridylyltransferase</shortName>
            <shortName evidence="7">UTase</shortName>
            <ecNumber evidence="7">2.7.7.59</ecNumber>
        </recommendedName>
    </domain>
    <domain>
        <recommendedName>
            <fullName evidence="7">[Protein-PII]-UMP uridylyl-removing enzyme</fullName>
            <shortName evidence="7">UR</shortName>
            <ecNumber evidence="7">3.1.4.-</ecNumber>
        </recommendedName>
    </domain>
</protein>
<dbReference type="SMART" id="SM00471">
    <property type="entry name" value="HDc"/>
    <property type="match status" value="1"/>
</dbReference>
<feature type="domain" description="ACT" evidence="8">
    <location>
        <begin position="687"/>
        <end position="770"/>
    </location>
</feature>
<dbReference type="Gene3D" id="1.20.120.330">
    <property type="entry name" value="Nucleotidyltransferases domain 2"/>
    <property type="match status" value="1"/>
</dbReference>
<sequence length="867" mass="97818">MNPPSAAASHITNIADLRAARETAYAEFREHQEVGRLTKQLSKLSDELLSSLWTACGLNTNAALVAVGGFGRGSLLPYSDIDILILVPADKKQFEETLSQQIEQFVAQCWDTGLEIGSSVRTVAECASEAEQDITVRTSLLESRFVCGQKALFKEFAAAYEKTLEPKSFFQAKLAEQIQRHYKYQDTPYSLEPNCKESPGGLRDLQVILWVSKAAHLGNSFKDLHDAGLVTKRELTELNRNQRLLTTIRANLHLIAGRRQDVLAFDLQAALAKSMGISEESSRLASEAIMQKYYWAAKAVTQLNDVLLQNIEALLFPQESKTTYPIPGEENAFFIERQGVLDITDPQLFQNHPEQILRTFLVFAQTPNIKSLSANIFRALYNARQKMDSQWRANPINRALFIEILKQPEGVSRAFQLMNRSSVLGRYLPAFRKIVGQMQHDLFHVYTVDQHILMVLRNVRRFMVVEHTHEFPFCSRLIAHFEKPWLLVIAALFHDIAKGRGGDHSELGKADMRKFAKEHGLDKDDTELLIWLVAEHLYMSQVAQKQDITDPDVVKAFAKKVGDERHLTALYLLTVADVRGTSPKVWNAWKGKLLEDLYRATLRVLGGAKPDASSELAQHQEESRSSLRLHGIEDSAYENLWSTLDVAFFLRQDAGEIAWLTRHLFNKVDSTEPIVRARLSPIGEGLQIAVYVKDQPDLFSRICAYFERHGFSIWDARIHTTRLGYALDTFQISGSNLVDEGGSYRDLIQLVEYELTIALQSTAPLPGLSIGRLSRQSRTFPIQPRVHVIPDERGHYYTLSLSASDRAGLLYAISRVLAKHQVSLHTARINTLGERVEDILLLDAANLSKNPKLQILLETELLEVLAA</sequence>
<gene>
    <name evidence="7" type="primary">glnD</name>
    <name evidence="10" type="ORF">SAMN06295945_0610</name>
</gene>
<dbReference type="Pfam" id="PF08335">
    <property type="entry name" value="GlnD_UR_UTase"/>
    <property type="match status" value="1"/>
</dbReference>
<dbReference type="GO" id="GO:0006808">
    <property type="term" value="P:regulation of nitrogen utilization"/>
    <property type="evidence" value="ECO:0007669"/>
    <property type="project" value="UniProtKB-UniRule"/>
</dbReference>
<dbReference type="PANTHER" id="PTHR47320:SF1">
    <property type="entry name" value="BIFUNCTIONAL URIDYLYLTRANSFERASE_URIDYLYL-REMOVING ENZYME"/>
    <property type="match status" value="1"/>
</dbReference>
<dbReference type="Pfam" id="PF01909">
    <property type="entry name" value="NTP_transf_2"/>
    <property type="match status" value="1"/>
</dbReference>
<reference evidence="11" key="1">
    <citation type="submission" date="2017-08" db="EMBL/GenBank/DDBJ databases">
        <authorList>
            <person name="Varghese N."/>
            <person name="Submissions S."/>
        </authorList>
    </citation>
    <scope>NUCLEOTIDE SEQUENCE [LARGE SCALE GENOMIC DNA]</scope>
    <source>
        <strain evidence="11">AP-Melu-1000-B4</strain>
    </source>
</reference>
<dbReference type="Pfam" id="PF01966">
    <property type="entry name" value="HD"/>
    <property type="match status" value="1"/>
</dbReference>
<evidence type="ECO:0000256" key="7">
    <source>
        <dbReference type="HAMAP-Rule" id="MF_00277"/>
    </source>
</evidence>
<dbReference type="SUPFAM" id="SSF81593">
    <property type="entry name" value="Nucleotidyltransferase substrate binding subunit/domain"/>
    <property type="match status" value="1"/>
</dbReference>
<name>A0A240E033_9BURK</name>
<dbReference type="EMBL" id="OANS01000001">
    <property type="protein sequence ID" value="SNX28284.1"/>
    <property type="molecule type" value="Genomic_DNA"/>
</dbReference>
<evidence type="ECO:0000256" key="4">
    <source>
        <dbReference type="ARBA" id="ARBA00022801"/>
    </source>
</evidence>
<dbReference type="AlphaFoldDB" id="A0A240E033"/>
<keyword evidence="2 7" id="KW-0548">Nucleotidyltransferase</keyword>
<dbReference type="NCBIfam" id="NF002837">
    <property type="entry name" value="PRK03059.1"/>
    <property type="match status" value="1"/>
</dbReference>
<dbReference type="CDD" id="cd04900">
    <property type="entry name" value="ACT_UUR-like_1"/>
    <property type="match status" value="1"/>
</dbReference>
<organism evidence="10 11">
    <name type="scientific">Polynucleobacter meluiroseus</name>
    <dbReference type="NCBI Taxonomy" id="1938814"/>
    <lineage>
        <taxon>Bacteria</taxon>
        <taxon>Pseudomonadati</taxon>
        <taxon>Pseudomonadota</taxon>
        <taxon>Betaproteobacteria</taxon>
        <taxon>Burkholderiales</taxon>
        <taxon>Burkholderiaceae</taxon>
        <taxon>Polynucleobacter</taxon>
    </lineage>
</organism>